<keyword evidence="5 7" id="KW-0560">Oxidoreductase</keyword>
<protein>
    <recommendedName>
        <fullName evidence="7">Gamma-glutamyl phosphate reductase</fullName>
        <shortName evidence="7">GPR</shortName>
        <ecNumber evidence="7">1.2.1.41</ecNumber>
    </recommendedName>
    <alternativeName>
        <fullName evidence="7">Glutamate-5-semialdehyde dehydrogenase</fullName>
    </alternativeName>
    <alternativeName>
        <fullName evidence="7">Glutamyl-gamma-semialdehyde dehydrogenase</fullName>
        <shortName evidence="7">GSA dehydrogenase</shortName>
    </alternativeName>
</protein>
<evidence type="ECO:0000256" key="4">
    <source>
        <dbReference type="ARBA" id="ARBA00022857"/>
    </source>
</evidence>
<evidence type="ECO:0000256" key="6">
    <source>
        <dbReference type="ARBA" id="ARBA00049024"/>
    </source>
</evidence>
<comment type="pathway">
    <text evidence="1 7">Amino-acid biosynthesis; L-proline biosynthesis; L-glutamate 5-semialdehyde from L-glutamate: step 2/2.</text>
</comment>
<dbReference type="InterPro" id="IPR000965">
    <property type="entry name" value="GPR_dom"/>
</dbReference>
<dbReference type="GO" id="GO:0050661">
    <property type="term" value="F:NADP binding"/>
    <property type="evidence" value="ECO:0007669"/>
    <property type="project" value="InterPro"/>
</dbReference>
<comment type="caution">
    <text evidence="9">The sequence shown here is derived from an EMBL/GenBank/DDBJ whole genome shotgun (WGS) entry which is preliminary data.</text>
</comment>
<feature type="domain" description="Aldehyde dehydrogenase" evidence="8">
    <location>
        <begin position="10"/>
        <end position="286"/>
    </location>
</feature>
<dbReference type="GO" id="GO:0055129">
    <property type="term" value="P:L-proline biosynthetic process"/>
    <property type="evidence" value="ECO:0007669"/>
    <property type="project" value="UniProtKB-UniRule"/>
</dbReference>
<evidence type="ECO:0000313" key="9">
    <source>
        <dbReference type="EMBL" id="MBO8436585.1"/>
    </source>
</evidence>
<accession>A0A9D9E286</accession>
<organism evidence="9 10">
    <name type="scientific">Candidatus Ornithospirochaeta stercoripullorum</name>
    <dbReference type="NCBI Taxonomy" id="2840899"/>
    <lineage>
        <taxon>Bacteria</taxon>
        <taxon>Pseudomonadati</taxon>
        <taxon>Spirochaetota</taxon>
        <taxon>Spirochaetia</taxon>
        <taxon>Spirochaetales</taxon>
        <taxon>Spirochaetaceae</taxon>
        <taxon>Spirochaetaceae incertae sedis</taxon>
        <taxon>Candidatus Ornithospirochaeta</taxon>
    </lineage>
</organism>
<dbReference type="GO" id="GO:0004350">
    <property type="term" value="F:glutamate-5-semialdehyde dehydrogenase activity"/>
    <property type="evidence" value="ECO:0007669"/>
    <property type="project" value="UniProtKB-UniRule"/>
</dbReference>
<dbReference type="FunFam" id="3.40.309.10:FF:000006">
    <property type="entry name" value="Gamma-glutamyl phosphate reductase"/>
    <property type="match status" value="1"/>
</dbReference>
<dbReference type="GO" id="GO:0005737">
    <property type="term" value="C:cytoplasm"/>
    <property type="evidence" value="ECO:0007669"/>
    <property type="project" value="UniProtKB-SubCell"/>
</dbReference>
<comment type="function">
    <text evidence="7">Catalyzes the NADPH-dependent reduction of L-glutamate 5-phosphate into L-glutamate 5-semialdehyde and phosphate. The product spontaneously undergoes cyclization to form 1-pyrroline-5-carboxylate.</text>
</comment>
<dbReference type="Proteomes" id="UP000823615">
    <property type="component" value="Unassembled WGS sequence"/>
</dbReference>
<comment type="subcellular location">
    <subcellularLocation>
        <location evidence="7">Cytoplasm</location>
    </subcellularLocation>
</comment>
<evidence type="ECO:0000313" key="10">
    <source>
        <dbReference type="Proteomes" id="UP000823615"/>
    </source>
</evidence>
<dbReference type="PROSITE" id="PS01223">
    <property type="entry name" value="PROA"/>
    <property type="match status" value="1"/>
</dbReference>
<comment type="similarity">
    <text evidence="7">Belongs to the gamma-glutamyl phosphate reductase family.</text>
</comment>
<dbReference type="InterPro" id="IPR016162">
    <property type="entry name" value="Ald_DH_N"/>
</dbReference>
<dbReference type="PANTHER" id="PTHR11063:SF8">
    <property type="entry name" value="DELTA-1-PYRROLINE-5-CARBOXYLATE SYNTHASE"/>
    <property type="match status" value="1"/>
</dbReference>
<dbReference type="PIRSF" id="PIRSF000151">
    <property type="entry name" value="GPR"/>
    <property type="match status" value="1"/>
</dbReference>
<dbReference type="CDD" id="cd07079">
    <property type="entry name" value="ALDH_F18-19_ProA-GPR"/>
    <property type="match status" value="1"/>
</dbReference>
<evidence type="ECO:0000259" key="8">
    <source>
        <dbReference type="Pfam" id="PF00171"/>
    </source>
</evidence>
<dbReference type="Gene3D" id="3.40.605.10">
    <property type="entry name" value="Aldehyde Dehydrogenase, Chain A, domain 1"/>
    <property type="match status" value="1"/>
</dbReference>
<dbReference type="SUPFAM" id="SSF53720">
    <property type="entry name" value="ALDH-like"/>
    <property type="match status" value="1"/>
</dbReference>
<dbReference type="HAMAP" id="MF_00412">
    <property type="entry name" value="ProA"/>
    <property type="match status" value="1"/>
</dbReference>
<dbReference type="InterPro" id="IPR015590">
    <property type="entry name" value="Aldehyde_DH_dom"/>
</dbReference>
<dbReference type="EC" id="1.2.1.41" evidence="7"/>
<evidence type="ECO:0000256" key="2">
    <source>
        <dbReference type="ARBA" id="ARBA00022605"/>
    </source>
</evidence>
<dbReference type="AlphaFoldDB" id="A0A9D9E286"/>
<dbReference type="Gene3D" id="3.40.309.10">
    <property type="entry name" value="Aldehyde Dehydrogenase, Chain A, domain 2"/>
    <property type="match status" value="1"/>
</dbReference>
<evidence type="ECO:0000256" key="7">
    <source>
        <dbReference type="HAMAP-Rule" id="MF_00412"/>
    </source>
</evidence>
<gene>
    <name evidence="7" type="primary">proA</name>
    <name evidence="9" type="ORF">IAA97_06360</name>
</gene>
<keyword evidence="2 7" id="KW-0028">Amino-acid biosynthesis</keyword>
<keyword evidence="4 7" id="KW-0521">NADP</keyword>
<evidence type="ECO:0000256" key="3">
    <source>
        <dbReference type="ARBA" id="ARBA00022650"/>
    </source>
</evidence>
<evidence type="ECO:0000256" key="5">
    <source>
        <dbReference type="ARBA" id="ARBA00023002"/>
    </source>
</evidence>
<name>A0A9D9E286_9SPIO</name>
<evidence type="ECO:0000256" key="1">
    <source>
        <dbReference type="ARBA" id="ARBA00004985"/>
    </source>
</evidence>
<dbReference type="InterPro" id="IPR016161">
    <property type="entry name" value="Ald_DH/histidinol_DH"/>
</dbReference>
<dbReference type="InterPro" id="IPR020593">
    <property type="entry name" value="G-glutamylP_reductase_CS"/>
</dbReference>
<keyword evidence="3 7" id="KW-0641">Proline biosynthesis</keyword>
<dbReference type="EMBL" id="JADIMT010000072">
    <property type="protein sequence ID" value="MBO8436585.1"/>
    <property type="molecule type" value="Genomic_DNA"/>
</dbReference>
<dbReference type="InterPro" id="IPR016163">
    <property type="entry name" value="Ald_DH_C"/>
</dbReference>
<keyword evidence="7" id="KW-0963">Cytoplasm</keyword>
<comment type="catalytic activity">
    <reaction evidence="6 7">
        <text>L-glutamate 5-semialdehyde + phosphate + NADP(+) = L-glutamyl 5-phosphate + NADPH + H(+)</text>
        <dbReference type="Rhea" id="RHEA:19541"/>
        <dbReference type="ChEBI" id="CHEBI:15378"/>
        <dbReference type="ChEBI" id="CHEBI:43474"/>
        <dbReference type="ChEBI" id="CHEBI:57783"/>
        <dbReference type="ChEBI" id="CHEBI:58066"/>
        <dbReference type="ChEBI" id="CHEBI:58274"/>
        <dbReference type="ChEBI" id="CHEBI:58349"/>
        <dbReference type="EC" id="1.2.1.41"/>
    </reaction>
</comment>
<dbReference type="NCBIfam" id="TIGR00407">
    <property type="entry name" value="proA"/>
    <property type="match status" value="1"/>
</dbReference>
<dbReference type="InterPro" id="IPR012134">
    <property type="entry name" value="Glu-5-SA_DH"/>
</dbReference>
<reference evidence="9" key="1">
    <citation type="submission" date="2020-10" db="EMBL/GenBank/DDBJ databases">
        <authorList>
            <person name="Gilroy R."/>
        </authorList>
    </citation>
    <scope>NUCLEOTIDE SEQUENCE</scope>
    <source>
        <strain evidence="9">7293</strain>
    </source>
</reference>
<dbReference type="Pfam" id="PF00171">
    <property type="entry name" value="Aldedh"/>
    <property type="match status" value="1"/>
</dbReference>
<dbReference type="NCBIfam" id="NF001221">
    <property type="entry name" value="PRK00197.1"/>
    <property type="match status" value="1"/>
</dbReference>
<dbReference type="PANTHER" id="PTHR11063">
    <property type="entry name" value="GLUTAMATE SEMIALDEHYDE DEHYDROGENASE"/>
    <property type="match status" value="1"/>
</dbReference>
<reference evidence="9" key="2">
    <citation type="journal article" date="2021" name="PeerJ">
        <title>Extensive microbial diversity within the chicken gut microbiome revealed by metagenomics and culture.</title>
        <authorList>
            <person name="Gilroy R."/>
            <person name="Ravi A."/>
            <person name="Getino M."/>
            <person name="Pursley I."/>
            <person name="Horton D.L."/>
            <person name="Alikhan N.F."/>
            <person name="Baker D."/>
            <person name="Gharbi K."/>
            <person name="Hall N."/>
            <person name="Watson M."/>
            <person name="Adriaenssens E.M."/>
            <person name="Foster-Nyarko E."/>
            <person name="Jarju S."/>
            <person name="Secka A."/>
            <person name="Antonio M."/>
            <person name="Oren A."/>
            <person name="Chaudhuri R.R."/>
            <person name="La Ragione R."/>
            <person name="Hildebrand F."/>
            <person name="Pallen M.J."/>
        </authorList>
    </citation>
    <scope>NUCLEOTIDE SEQUENCE</scope>
    <source>
        <strain evidence="9">7293</strain>
    </source>
</reference>
<sequence length="428" mass="46422">MLTLEERIKALRAGACVLASASDSTRKQALECIASALEAHRAEIENANKLDIEKAEKEGISDSLLHRLKFSGDKIDSAVKGLRELSQLPDPIGKVREMRELDPGFVLKKVAFPIGVIAMIFEARPEALVQIAGLALRSGNAVVLKGGKEAEESNRTLVRIIDEATSSLIGDKWILGIESHADVNTMLGLDEDIDLVIPRGSNKFVSYVMEHTKIPVIGHSDGICSVYIDSSADIDMAVRIAVDSKVQYPAACNAAETILVHSEIAPRFLPLLGKTFSELGVKMHGDAETLKYIPSALKATEDDYHTEYLSLECAVKVVSSIEEAIEHIASHGSHHTDAIVTASEEAKELFFRTVDSADVFCNCSTRFADGFRFGLGAEVGISTSKIHARGPVGLDGLMTTKWLLSGHGETVSMYSGPDGRQFHHKELM</sequence>
<proteinExistence type="inferred from homology"/>